<dbReference type="GO" id="GO:0030430">
    <property type="term" value="C:host cell cytoplasm"/>
    <property type="evidence" value="ECO:0007669"/>
    <property type="project" value="UniProtKB-SubCell"/>
</dbReference>
<accession>A0A4D6DD03</accession>
<keyword evidence="15" id="KW-0511">Multifunctional enzyme</keyword>
<dbReference type="GO" id="GO:0044423">
    <property type="term" value="C:virion component"/>
    <property type="evidence" value="ECO:0007669"/>
    <property type="project" value="UniProtKB-KW"/>
</dbReference>
<evidence type="ECO:0000256" key="12">
    <source>
        <dbReference type="ARBA" id="ARBA00022953"/>
    </source>
</evidence>
<evidence type="ECO:0000256" key="15">
    <source>
        <dbReference type="ARBA" id="ARBA00023268"/>
    </source>
</evidence>
<dbReference type="Proteomes" id="UP000677855">
    <property type="component" value="Segment"/>
</dbReference>
<sequence length="2057" mass="236395">MDQVSSFYEKSIENYDSEYSDADRSSRKLPNFSPGSNYHCKAALRSHQDNLKLPAYNKDYMEISRGTFSTAYNEEYLKILKKLWETFSERKYDLDGIYNPPKSALDATASPQIQQYCQKSFTLFGSNNCILQDILTAENKIFGTVISNRDLRLIHSKSLTSINKFMHLLFFLITSITAMNHDSSDKMPNLKCQITGIIWSAQKNVFRCAYNSRFHLRFNKTCVELSVGNYCQIIQKDLYLNLVDKLQERINIIIAAEMRDTLNPTLYKSRLGHPLKLHDTIINIIKFGDDVIKQFGNRGFEILGKFEAYVVSSILTNDPKELWDSDEFQQNLLEDDSLNNPSMLPHARVLCSTLNGYNEHILSELHGLWRIWGHPIIDLVGGLKKMEETSLKNHKIDEEETNIGGRTFKKTFIMNYKKNHQFYPLTNVSSHNDFNLYSHYLSSDDISLYHRSASLRETSSSYIVKCIRGNKPISETNALYHHDDWDNVIILQNFQTPATINLATMIKDKAISMDRDELVQSVKSRNSVFDSEKRRGVLKWLSKQTIRVKEFLTHINLFGISENECIIGLYPKEREIKIKARFFSLMSYTIRMFVTITEELISHNILRYFPMITMSDSLLNMMIRLYNMTTPIGRDGDIVTYCMNIDFSKWNQNMRESTNSQIFPKIDKILGYTNLISRTHSIFKSCYLYLCSGEYVPRIISDGLTAMSPYSRIGDESGKEGLRQKGWTITTVCDIVSLAFRHRVKIELIGGGDNQVLTVAIRPNVRDKLLDEKDMLTTIKKRMESFRKDLAGKMEKRGLPLKLEETWISPRLLMYNKIMYLEGVPLSSTMKIVSRCFSYSNEGIMTMGNITSTLGTNFQSIGAKDYTPTFAWVFSRYACAIWSSIYYIINPILGSSHMDTFIYSAKFSLFQGLTPYGGIRSVDDAQKNRLIKGDKSKLTMGVLSVEELFLTWIYYHKVLGGPGIGSPYSYMIKGFPDPLSEALSFNYTIIKSVMNQDLKKKIRNITMVNKRKDKKWEHLLEDPVSINHDAPMTGLAALRINAESILRSTTIKNVQFKALLDIGDNEILKDLSNKLCSPPVLEPRLLHDIVGATIPGYVNSITAKVDQSTTLNKLSYNISVIETVYHQEVMYYIFMGDKIRVPKGHNIGSCPTEDSKSLRDWTWEKKIVGVTVPHPSSFLQIKNHFSDSGDCDLNYIMVQVKVNEDRYDKRGPFRPYFGSYTKEKFKQHALATAYGDEDILRRAIKIQKLLRWRYVEGSMMYSVVQKIIECITDADPNKFLPVDETITGDVEHRYNDQSTKHGGIPCNLTQLYTLSSCNTSTFINHSRGSINENIHFQSCIIYSCMTSILQSLRENHGSRIFHFHESCNKCITKLEHPTDEETEPRLPISLYGNKDNDLIYVKEADVPIHFHIAKRLHQGEKVLGGSTICDLNKGNLVSSFSIMVVCSIMTKSSQMTESSITLYLEKIPIKILTSTLFCFYIAHVRKDEKYTFADNVLMIKKLMEFSNEFRSPLLRILQSRRLMRTLLEEDGVYNIGQNLPESELNMEISKLLRSLFERSALNLIKNCLPSISDPLLIETRDIYLISNNKSINTCVTCRSYWRKYRKDGDLIGFGLCSTHGLFTPCKSYHIYSMDRISKEISSLESNVMEIDKRKLSISRTGLPESAHMTFSKFPLNGGYIEETFPSFIGFPCDDISINIFMKDVATIYGAILFSVHWMLQPINHNKILRFALESPASIYEVKVYYKALLLLHRDKSINNNVLRNIELILFIDKYNSLEGDMLEYPRNLSTLVTEDNDCFIKAPYLLEKHLETTWVMNTCNFLITRSSELLHSDATLRLLKLENAEEFFKYNQCKGKKSTLILTDEKLPGEPFLGVLMTDEDELPCSYSKFLDAFRDHTFIINEDDKGIGSAIMKVMWKDSMVLGFIREVIPCVISITNQDELVYYIGRLSNIIKDHIYFNKREGLYNWRVTTAIKVIIALKSTCSVNRDINRRSALFINGFNFVRGNNKHINILRSSSGRPSRFGRDIVAYCADVGANMHITLRTDFNLDKCKRLIL</sequence>
<keyword evidence="8" id="KW-0548">Nucleotidyltransferase</keyword>
<evidence type="ECO:0000256" key="13">
    <source>
        <dbReference type="ARBA" id="ARBA00023042"/>
    </source>
</evidence>
<dbReference type="GeneID" id="80535979"/>
<dbReference type="EMBL" id="MH778545">
    <property type="protein sequence ID" value="QBZ28538.1"/>
    <property type="molecule type" value="Genomic_RNA"/>
</dbReference>
<evidence type="ECO:0000256" key="22">
    <source>
        <dbReference type="ARBA" id="ARBA00048548"/>
    </source>
</evidence>
<keyword evidence="9" id="KW-0547">Nucleotide-binding</keyword>
<evidence type="ECO:0000256" key="4">
    <source>
        <dbReference type="ARBA" id="ARBA00022484"/>
    </source>
</evidence>
<evidence type="ECO:0000256" key="1">
    <source>
        <dbReference type="ARBA" id="ARBA00004192"/>
    </source>
</evidence>
<evidence type="ECO:0000256" key="17">
    <source>
        <dbReference type="ARBA" id="ARBA00024499"/>
    </source>
</evidence>
<evidence type="ECO:0000259" key="23">
    <source>
        <dbReference type="PROSITE" id="PS50526"/>
    </source>
</evidence>
<evidence type="ECO:0000256" key="18">
    <source>
        <dbReference type="ARBA" id="ARBA00030436"/>
    </source>
</evidence>
<evidence type="ECO:0000256" key="6">
    <source>
        <dbReference type="ARBA" id="ARBA00022679"/>
    </source>
</evidence>
<comment type="catalytic activity">
    <reaction evidence="21">
        <text>a 5'-end (5'-triphosphoguanosine)-adenylyl-adenylyl-cytidylyl-adenosine in mRNA + 2 S-adenosyl-L-methionine = a 5'-end (N(7)-methyl 5'-triphosphoguanosine)-(2'-O-methyladenylyl)-adenylyl-cytidylyl-adenosine in mRNA + 2 S-adenosyl-L-homocysteine + H(+)</text>
        <dbReference type="Rhea" id="RHEA:65376"/>
        <dbReference type="Rhea" id="RHEA-COMP:16797"/>
        <dbReference type="Rhea" id="RHEA-COMP:16798"/>
        <dbReference type="ChEBI" id="CHEBI:15378"/>
        <dbReference type="ChEBI" id="CHEBI:57856"/>
        <dbReference type="ChEBI" id="CHEBI:59789"/>
        <dbReference type="ChEBI" id="CHEBI:156483"/>
        <dbReference type="ChEBI" id="CHEBI:156484"/>
        <dbReference type="EC" id="2.1.1.375"/>
    </reaction>
</comment>
<dbReference type="EC" id="2.7.7.48" evidence="3"/>
<evidence type="ECO:0000256" key="7">
    <source>
        <dbReference type="ARBA" id="ARBA00022691"/>
    </source>
</evidence>
<reference evidence="24" key="1">
    <citation type="submission" date="2018-08" db="EMBL/GenBank/DDBJ databases">
        <authorList>
            <person name="Moon J.S."/>
            <person name="Baek D."/>
        </authorList>
    </citation>
    <scope>NUCLEOTIDE SEQUENCE</scope>
</reference>
<evidence type="ECO:0000256" key="20">
    <source>
        <dbReference type="ARBA" id="ARBA00047332"/>
    </source>
</evidence>
<evidence type="ECO:0000313" key="25">
    <source>
        <dbReference type="Proteomes" id="UP000677855"/>
    </source>
</evidence>
<organism evidence="24">
    <name type="scientific">Apple rootstock virus A</name>
    <dbReference type="NCBI Taxonomy" id="2563012"/>
    <lineage>
        <taxon>Viruses</taxon>
        <taxon>Riboviria</taxon>
        <taxon>Orthornavirae</taxon>
        <taxon>Negarnaviricota</taxon>
        <taxon>Haploviricotina</taxon>
        <taxon>Monjiviricetes</taxon>
        <taxon>Mononegavirales</taxon>
        <taxon>Rhabdoviridae</taxon>
        <taxon>Betarhabdovirinae</taxon>
        <taxon>Betanucleorhabdovirus</taxon>
        <taxon>Betanucleorhabdovirus mali</taxon>
    </lineage>
</organism>
<comment type="catalytic activity">
    <reaction evidence="20">
        <text>a 5'-end (5'-triphosphoguanosine)-adenylyl-adenylyl-cytidylyl-adenosine in mRNA + S-adenosyl-L-methionine = a 5'-end (5'-triphosphoguanosine)-(2'-O-methyladenylyl)-adenylyl-cytidylyl-adenosine in mRNA + S-adenosyl-L-homocysteine + H(+)</text>
        <dbReference type="Rhea" id="RHEA:65380"/>
        <dbReference type="Rhea" id="RHEA-COMP:16797"/>
        <dbReference type="Rhea" id="RHEA-COMP:16801"/>
        <dbReference type="ChEBI" id="CHEBI:15378"/>
        <dbReference type="ChEBI" id="CHEBI:57856"/>
        <dbReference type="ChEBI" id="CHEBI:59789"/>
        <dbReference type="ChEBI" id="CHEBI:156482"/>
        <dbReference type="ChEBI" id="CHEBI:156484"/>
    </reaction>
</comment>
<keyword evidence="6" id="KW-0808">Transferase</keyword>
<evidence type="ECO:0000256" key="5">
    <source>
        <dbReference type="ARBA" id="ARBA00022664"/>
    </source>
</evidence>
<keyword evidence="7" id="KW-0949">S-adenosyl-L-methionine</keyword>
<dbReference type="Pfam" id="PF00946">
    <property type="entry name" value="Mononeg_RNA_pol"/>
    <property type="match status" value="2"/>
</dbReference>
<dbReference type="GO" id="GO:0005524">
    <property type="term" value="F:ATP binding"/>
    <property type="evidence" value="ECO:0007669"/>
    <property type="project" value="UniProtKB-KW"/>
</dbReference>
<comment type="subcellular location">
    <subcellularLocation>
        <location evidence="1">Host cytoplasm</location>
    </subcellularLocation>
    <subcellularLocation>
        <location evidence="2">Virion</location>
    </subcellularLocation>
</comment>
<dbReference type="GO" id="GO:0004482">
    <property type="term" value="F:mRNA 5'-cap (guanine-N7-)-methyltransferase activity"/>
    <property type="evidence" value="ECO:0007669"/>
    <property type="project" value="InterPro"/>
</dbReference>
<evidence type="ECO:0000256" key="21">
    <source>
        <dbReference type="ARBA" id="ARBA00047370"/>
    </source>
</evidence>
<evidence type="ECO:0000256" key="16">
    <source>
        <dbReference type="ARBA" id="ARBA00024494"/>
    </source>
</evidence>
<evidence type="ECO:0000256" key="19">
    <source>
        <dbReference type="ARBA" id="ARBA00031012"/>
    </source>
</evidence>
<dbReference type="KEGG" id="vg:80535979"/>
<name>A0A4D6DD03_9RHAB</name>
<keyword evidence="10" id="KW-0067">ATP-binding</keyword>
<evidence type="ECO:0000256" key="8">
    <source>
        <dbReference type="ARBA" id="ARBA00022695"/>
    </source>
</evidence>
<comment type="catalytic activity">
    <reaction evidence="17">
        <text>a 5'-end (5'-triphosphoguanosine)-(2'-O-methyladenylyl)-adenylyl-cytidylyl-adenosine in mRNA + S-adenosyl-L-methionine = a 5'-end (N(7)-methyl 5'-triphosphoguanosine)-(2'-O-methyladenylyl)-adenylyl-cytidylyl-adenosine in mRNA + S-adenosyl-L-homocysteine</text>
        <dbReference type="Rhea" id="RHEA:65440"/>
        <dbReference type="Rhea" id="RHEA-COMP:16798"/>
        <dbReference type="Rhea" id="RHEA-COMP:16801"/>
        <dbReference type="ChEBI" id="CHEBI:57856"/>
        <dbReference type="ChEBI" id="CHEBI:59789"/>
        <dbReference type="ChEBI" id="CHEBI:156482"/>
        <dbReference type="ChEBI" id="CHEBI:156483"/>
    </reaction>
</comment>
<evidence type="ECO:0000256" key="14">
    <source>
        <dbReference type="ARBA" id="ARBA00023200"/>
    </source>
</evidence>
<feature type="domain" description="RdRp catalytic" evidence="23">
    <location>
        <begin position="639"/>
        <end position="823"/>
    </location>
</feature>
<evidence type="ECO:0000256" key="9">
    <source>
        <dbReference type="ARBA" id="ARBA00022741"/>
    </source>
</evidence>
<proteinExistence type="predicted"/>
<evidence type="ECO:0000256" key="3">
    <source>
        <dbReference type="ARBA" id="ARBA00012494"/>
    </source>
</evidence>
<dbReference type="PROSITE" id="PS50526">
    <property type="entry name" value="RDRP_SSRNA_NEG_NONSEG"/>
    <property type="match status" value="1"/>
</dbReference>
<evidence type="ECO:0000256" key="11">
    <source>
        <dbReference type="ARBA" id="ARBA00022844"/>
    </source>
</evidence>
<protein>
    <recommendedName>
        <fullName evidence="3">RNA-directed RNA polymerase</fullName>
        <ecNumber evidence="3">2.7.7.48</ecNumber>
    </recommendedName>
    <alternativeName>
        <fullName evidence="19">Replicase</fullName>
    </alternativeName>
    <alternativeName>
        <fullName evidence="18">Transcriptase</fullName>
    </alternativeName>
</protein>
<dbReference type="InterPro" id="IPR026890">
    <property type="entry name" value="Mononeg_mRNAcap"/>
</dbReference>
<dbReference type="Pfam" id="PF14318">
    <property type="entry name" value="Mononeg_mRNAcap"/>
    <property type="match status" value="1"/>
</dbReference>
<keyword evidence="12" id="KW-0693">Viral RNA replication</keyword>
<keyword evidence="4" id="KW-0696">RNA-directed RNA polymerase</keyword>
<evidence type="ECO:0000256" key="2">
    <source>
        <dbReference type="ARBA" id="ARBA00004328"/>
    </source>
</evidence>
<evidence type="ECO:0000256" key="10">
    <source>
        <dbReference type="ARBA" id="ARBA00022840"/>
    </source>
</evidence>
<evidence type="ECO:0000313" key="24">
    <source>
        <dbReference type="EMBL" id="QBZ28538.1"/>
    </source>
</evidence>
<dbReference type="GO" id="GO:0003968">
    <property type="term" value="F:RNA-directed RNA polymerase activity"/>
    <property type="evidence" value="ECO:0007669"/>
    <property type="project" value="UniProtKB-KW"/>
</dbReference>
<comment type="catalytic activity">
    <reaction evidence="16">
        <text>a 5'-end triphospho-adenylyl-adenylyl-cytidylyl-adenosine in mRNA + GDP + H(+) = a 5'-end (5'-triphosphoguanosine)-adenylyl-adenylyl-cytidylyl-adenosine in mRNA + diphosphate</text>
        <dbReference type="Rhea" id="RHEA:65436"/>
        <dbReference type="Rhea" id="RHEA-COMP:16797"/>
        <dbReference type="Rhea" id="RHEA-COMP:16799"/>
        <dbReference type="ChEBI" id="CHEBI:15378"/>
        <dbReference type="ChEBI" id="CHEBI:33019"/>
        <dbReference type="ChEBI" id="CHEBI:58189"/>
        <dbReference type="ChEBI" id="CHEBI:156484"/>
        <dbReference type="ChEBI" id="CHEBI:156503"/>
        <dbReference type="EC" id="2.7.7.88"/>
    </reaction>
</comment>
<keyword evidence="14" id="KW-1035">Host cytoplasm</keyword>
<dbReference type="RefSeq" id="YP_010797966.1">
    <property type="nucleotide sequence ID" value="NC_076267.1"/>
</dbReference>
<keyword evidence="11" id="KW-0946">Virion</keyword>
<keyword evidence="25" id="KW-1185">Reference proteome</keyword>
<dbReference type="InterPro" id="IPR014023">
    <property type="entry name" value="Mononeg_RNA_pol_cat"/>
</dbReference>
<comment type="catalytic activity">
    <reaction evidence="22">
        <text>GTP + H2O = GDP + phosphate + H(+)</text>
        <dbReference type="Rhea" id="RHEA:19669"/>
        <dbReference type="ChEBI" id="CHEBI:15377"/>
        <dbReference type="ChEBI" id="CHEBI:15378"/>
        <dbReference type="ChEBI" id="CHEBI:37565"/>
        <dbReference type="ChEBI" id="CHEBI:43474"/>
        <dbReference type="ChEBI" id="CHEBI:58189"/>
    </reaction>
</comment>
<keyword evidence="5" id="KW-0507">mRNA processing</keyword>
<keyword evidence="13" id="KW-0506">mRNA capping</keyword>